<accession>A0ABN1Q8R5</accession>
<organism evidence="1 2">
    <name type="scientific">Nonomuraea longicatena</name>
    <dbReference type="NCBI Taxonomy" id="83682"/>
    <lineage>
        <taxon>Bacteria</taxon>
        <taxon>Bacillati</taxon>
        <taxon>Actinomycetota</taxon>
        <taxon>Actinomycetes</taxon>
        <taxon>Streptosporangiales</taxon>
        <taxon>Streptosporangiaceae</taxon>
        <taxon>Nonomuraea</taxon>
    </lineage>
</organism>
<evidence type="ECO:0000313" key="2">
    <source>
        <dbReference type="Proteomes" id="UP001501578"/>
    </source>
</evidence>
<sequence length="82" mass="8624">MENPLLDTSGSKTGAVDFSGWYDVGPLNQIWVVNDLTAILFGEGRIAGESDAAALWTELTDDARPAAFADVPALWSKAAGTP</sequence>
<gene>
    <name evidence="1" type="ORF">GCM10009560_49680</name>
</gene>
<evidence type="ECO:0000313" key="1">
    <source>
        <dbReference type="EMBL" id="GAA0939223.1"/>
    </source>
</evidence>
<name>A0ABN1Q8R5_9ACTN</name>
<dbReference type="RefSeq" id="WP_343952404.1">
    <property type="nucleotide sequence ID" value="NZ_BAAAHQ010000025.1"/>
</dbReference>
<dbReference type="Proteomes" id="UP001501578">
    <property type="component" value="Unassembled WGS sequence"/>
</dbReference>
<proteinExistence type="predicted"/>
<comment type="caution">
    <text evidence="1">The sequence shown here is derived from an EMBL/GenBank/DDBJ whole genome shotgun (WGS) entry which is preliminary data.</text>
</comment>
<protein>
    <submittedName>
        <fullName evidence="1">Uncharacterized protein</fullName>
    </submittedName>
</protein>
<keyword evidence="2" id="KW-1185">Reference proteome</keyword>
<reference evidence="1 2" key="1">
    <citation type="journal article" date="2019" name="Int. J. Syst. Evol. Microbiol.">
        <title>The Global Catalogue of Microorganisms (GCM) 10K type strain sequencing project: providing services to taxonomists for standard genome sequencing and annotation.</title>
        <authorList>
            <consortium name="The Broad Institute Genomics Platform"/>
            <consortium name="The Broad Institute Genome Sequencing Center for Infectious Disease"/>
            <person name="Wu L."/>
            <person name="Ma J."/>
        </authorList>
    </citation>
    <scope>NUCLEOTIDE SEQUENCE [LARGE SCALE GENOMIC DNA]</scope>
    <source>
        <strain evidence="1 2">JCM 11136</strain>
    </source>
</reference>
<dbReference type="EMBL" id="BAAAHQ010000025">
    <property type="protein sequence ID" value="GAA0939223.1"/>
    <property type="molecule type" value="Genomic_DNA"/>
</dbReference>